<evidence type="ECO:0000313" key="2">
    <source>
        <dbReference type="EMBL" id="TEB06359.1"/>
    </source>
</evidence>
<protein>
    <submittedName>
        <fullName evidence="2">Uncharacterized protein</fullName>
    </submittedName>
</protein>
<dbReference type="Proteomes" id="UP000298030">
    <property type="component" value="Unassembled WGS sequence"/>
</dbReference>
<organism evidence="2 3">
    <name type="scientific">Coprinellus micaceus</name>
    <name type="common">Glistening ink-cap mushroom</name>
    <name type="synonym">Coprinus micaceus</name>
    <dbReference type="NCBI Taxonomy" id="71717"/>
    <lineage>
        <taxon>Eukaryota</taxon>
        <taxon>Fungi</taxon>
        <taxon>Dikarya</taxon>
        <taxon>Basidiomycota</taxon>
        <taxon>Agaricomycotina</taxon>
        <taxon>Agaricomycetes</taxon>
        <taxon>Agaricomycetidae</taxon>
        <taxon>Agaricales</taxon>
        <taxon>Agaricineae</taxon>
        <taxon>Psathyrellaceae</taxon>
        <taxon>Coprinellus</taxon>
    </lineage>
</organism>
<reference evidence="2 3" key="1">
    <citation type="journal article" date="2019" name="Nat. Ecol. Evol.">
        <title>Megaphylogeny resolves global patterns of mushroom evolution.</title>
        <authorList>
            <person name="Varga T."/>
            <person name="Krizsan K."/>
            <person name="Foldi C."/>
            <person name="Dima B."/>
            <person name="Sanchez-Garcia M."/>
            <person name="Sanchez-Ramirez S."/>
            <person name="Szollosi G.J."/>
            <person name="Szarkandi J.G."/>
            <person name="Papp V."/>
            <person name="Albert L."/>
            <person name="Andreopoulos W."/>
            <person name="Angelini C."/>
            <person name="Antonin V."/>
            <person name="Barry K.W."/>
            <person name="Bougher N.L."/>
            <person name="Buchanan P."/>
            <person name="Buyck B."/>
            <person name="Bense V."/>
            <person name="Catcheside P."/>
            <person name="Chovatia M."/>
            <person name="Cooper J."/>
            <person name="Damon W."/>
            <person name="Desjardin D."/>
            <person name="Finy P."/>
            <person name="Geml J."/>
            <person name="Haridas S."/>
            <person name="Hughes K."/>
            <person name="Justo A."/>
            <person name="Karasinski D."/>
            <person name="Kautmanova I."/>
            <person name="Kiss B."/>
            <person name="Kocsube S."/>
            <person name="Kotiranta H."/>
            <person name="LaButti K.M."/>
            <person name="Lechner B.E."/>
            <person name="Liimatainen K."/>
            <person name="Lipzen A."/>
            <person name="Lukacs Z."/>
            <person name="Mihaltcheva S."/>
            <person name="Morgado L.N."/>
            <person name="Niskanen T."/>
            <person name="Noordeloos M.E."/>
            <person name="Ohm R.A."/>
            <person name="Ortiz-Santana B."/>
            <person name="Ovrebo C."/>
            <person name="Racz N."/>
            <person name="Riley R."/>
            <person name="Savchenko A."/>
            <person name="Shiryaev A."/>
            <person name="Soop K."/>
            <person name="Spirin V."/>
            <person name="Szebenyi C."/>
            <person name="Tomsovsky M."/>
            <person name="Tulloss R.E."/>
            <person name="Uehling J."/>
            <person name="Grigoriev I.V."/>
            <person name="Vagvolgyi C."/>
            <person name="Papp T."/>
            <person name="Martin F.M."/>
            <person name="Miettinen O."/>
            <person name="Hibbett D.S."/>
            <person name="Nagy L.G."/>
        </authorList>
    </citation>
    <scope>NUCLEOTIDE SEQUENCE [LARGE SCALE GENOMIC DNA]</scope>
    <source>
        <strain evidence="2 3">FP101781</strain>
    </source>
</reference>
<evidence type="ECO:0000256" key="1">
    <source>
        <dbReference type="SAM" id="MobiDB-lite"/>
    </source>
</evidence>
<dbReference type="OrthoDB" id="3002782at2759"/>
<gene>
    <name evidence="2" type="ORF">FA13DRAFT_1807152</name>
</gene>
<sequence>MSSDSHSLDGFDSTGSTEVVNTDVEDRVPPSPDEPEDVHDTPINKTFDFTFAAPDNRILRSALPQWIGGNRVTRPQLIKDCAEGIKQARKTSTEAEPLSKLEVKHLKSACRSWFEGHTPPGLQKYAKGQGIRRWSLNRTIQVLLAKEVAEHRAQLHQVYLSSDLAVKHKANGRKVRTQVTFQAAATKAIIDELSPVDLQAYEEVRQKWTLSGPPVEVRQKNAVSSFTREASTFAWAVRHKMNAHVCMLVAYNDTNGEPVTFVADFSEIMGETSFYKAHKNLIDNSEVKQAWVQFMITRLENDREGGQDPAAGNDRVRRGVRALIILQRNNYGEPILLYPGTMPLDYTSQKHFLADMLRAMFTMLYGLAKGSTDEREIVPWTEIKRNPRAFIQPNYLSDRYIHLFDDPSNLTLNDLKTLANLLYERQRTLRERKMDVPFFWFHGFLRRSD</sequence>
<evidence type="ECO:0000313" key="3">
    <source>
        <dbReference type="Proteomes" id="UP000298030"/>
    </source>
</evidence>
<comment type="caution">
    <text evidence="2">The sequence shown here is derived from an EMBL/GenBank/DDBJ whole genome shotgun (WGS) entry which is preliminary data.</text>
</comment>
<keyword evidence="3" id="KW-1185">Reference proteome</keyword>
<feature type="region of interest" description="Disordered" evidence="1">
    <location>
        <begin position="1"/>
        <end position="42"/>
    </location>
</feature>
<proteinExistence type="predicted"/>
<dbReference type="EMBL" id="QPFP01000570">
    <property type="protein sequence ID" value="TEB06359.1"/>
    <property type="molecule type" value="Genomic_DNA"/>
</dbReference>
<accession>A0A4Y7RC72</accession>
<dbReference type="AlphaFoldDB" id="A0A4Y7RC72"/>
<name>A0A4Y7RC72_COPMI</name>